<accession>A0A2C9CWK5</accession>
<gene>
    <name evidence="2" type="ORF">SAMN06273572_1147</name>
</gene>
<dbReference type="Proteomes" id="UP000220034">
    <property type="component" value="Unassembled WGS sequence"/>
</dbReference>
<feature type="region of interest" description="Disordered" evidence="1">
    <location>
        <begin position="40"/>
        <end position="62"/>
    </location>
</feature>
<dbReference type="EMBL" id="OCTN01000014">
    <property type="protein sequence ID" value="SOH95638.1"/>
    <property type="molecule type" value="Genomic_DNA"/>
</dbReference>
<evidence type="ECO:0000313" key="2">
    <source>
        <dbReference type="EMBL" id="SOH95638.1"/>
    </source>
</evidence>
<evidence type="ECO:0000256" key="1">
    <source>
        <dbReference type="SAM" id="MobiDB-lite"/>
    </source>
</evidence>
<sequence>MSARLLVVQGRVQTDGRVIHIVADHLEDRSDRLASLSQDEMPGITTRGDHPTNPEPGQVGVRAHPRNVRVIPKSRDFH</sequence>
<keyword evidence="3" id="KW-1185">Reference proteome</keyword>
<name>A0A2C9CWK5_9RHOB</name>
<protein>
    <submittedName>
        <fullName evidence="2">Uncharacterized protein</fullName>
    </submittedName>
</protein>
<dbReference type="AlphaFoldDB" id="A0A2C9CWK5"/>
<proteinExistence type="predicted"/>
<evidence type="ECO:0000313" key="3">
    <source>
        <dbReference type="Proteomes" id="UP000220034"/>
    </source>
</evidence>
<reference evidence="3" key="1">
    <citation type="submission" date="2017-09" db="EMBL/GenBank/DDBJ databases">
        <authorList>
            <person name="Varghese N."/>
            <person name="Submissions S."/>
        </authorList>
    </citation>
    <scope>NUCLEOTIDE SEQUENCE [LARGE SCALE GENOMIC DNA]</scope>
    <source>
        <strain evidence="3">C7</strain>
    </source>
</reference>
<organism evidence="2 3">
    <name type="scientific">Pontivivens marinum</name>
    <dbReference type="NCBI Taxonomy" id="1690039"/>
    <lineage>
        <taxon>Bacteria</taxon>
        <taxon>Pseudomonadati</taxon>
        <taxon>Pseudomonadota</taxon>
        <taxon>Alphaproteobacteria</taxon>
        <taxon>Rhodobacterales</taxon>
        <taxon>Paracoccaceae</taxon>
        <taxon>Pontivivens</taxon>
    </lineage>
</organism>
<dbReference type="RefSeq" id="WP_245851737.1">
    <property type="nucleotide sequence ID" value="NZ_OCTN01000014.1"/>
</dbReference>